<keyword evidence="6" id="KW-0539">Nucleus</keyword>
<evidence type="ECO:0000313" key="9">
    <source>
        <dbReference type="EMBL" id="KAF0731970.1"/>
    </source>
</evidence>
<accession>A0A6G0WWV8</accession>
<dbReference type="AlphaFoldDB" id="A0A6G0WWV8"/>
<evidence type="ECO:0000256" key="7">
    <source>
        <dbReference type="SAM" id="MobiDB-lite"/>
    </source>
</evidence>
<keyword evidence="3" id="KW-0175">Coiled coil</keyword>
<dbReference type="PROSITE" id="PS51519">
    <property type="entry name" value="RWP_RK"/>
    <property type="match status" value="1"/>
</dbReference>
<evidence type="ECO:0000313" key="10">
    <source>
        <dbReference type="Proteomes" id="UP000481153"/>
    </source>
</evidence>
<reference evidence="9 10" key="1">
    <citation type="submission" date="2019-07" db="EMBL/GenBank/DDBJ databases">
        <title>Genomics analysis of Aphanomyces spp. identifies a new class of oomycete effector associated with host adaptation.</title>
        <authorList>
            <person name="Gaulin E."/>
        </authorList>
    </citation>
    <scope>NUCLEOTIDE SEQUENCE [LARGE SCALE GENOMIC DNA]</scope>
    <source>
        <strain evidence="9 10">ATCC 201684</strain>
    </source>
</reference>
<proteinExistence type="predicted"/>
<keyword evidence="10" id="KW-1185">Reference proteome</keyword>
<evidence type="ECO:0000256" key="1">
    <source>
        <dbReference type="ARBA" id="ARBA00004049"/>
    </source>
</evidence>
<sequence length="228" mass="25864">MDMSVHMDVTNENIHIVDLMQKDLFPSSAANSSDPAKLGKRRALSLSKITIEDFYEYFDKPIVAVAREFGVCTTLFKKICRKSGIRRWPYRKISSLSKTIEAIQETLTQDLTSGERSKMVSQLEELTKKRDYVRKNPNSKVALVKPADALSIAGRFAPKRPMSTKPREANSDSQSDPPSSTALSPYEYSGHDYDLCDELHDDFHTMYNHHPLIPSDLTLDDYNCVVEI</sequence>
<name>A0A6G0WWV8_9STRA</name>
<evidence type="ECO:0000259" key="8">
    <source>
        <dbReference type="PROSITE" id="PS51519"/>
    </source>
</evidence>
<dbReference type="Proteomes" id="UP000481153">
    <property type="component" value="Unassembled WGS sequence"/>
</dbReference>
<keyword evidence="4" id="KW-0238">DNA-binding</keyword>
<evidence type="ECO:0000256" key="3">
    <source>
        <dbReference type="ARBA" id="ARBA00023054"/>
    </source>
</evidence>
<evidence type="ECO:0000256" key="2">
    <source>
        <dbReference type="ARBA" id="ARBA00023015"/>
    </source>
</evidence>
<dbReference type="PANTHER" id="PTHR46373">
    <property type="entry name" value="PROTEIN RKD4"/>
    <property type="match status" value="1"/>
</dbReference>
<dbReference type="VEuPathDB" id="FungiDB:AeMF1_009334"/>
<dbReference type="InterPro" id="IPR044607">
    <property type="entry name" value="RKD-like"/>
</dbReference>
<dbReference type="InterPro" id="IPR003035">
    <property type="entry name" value="RWP-RK_dom"/>
</dbReference>
<dbReference type="GO" id="GO:0003700">
    <property type="term" value="F:DNA-binding transcription factor activity"/>
    <property type="evidence" value="ECO:0007669"/>
    <property type="project" value="InterPro"/>
</dbReference>
<feature type="domain" description="RWP-RK" evidence="8">
    <location>
        <begin position="34"/>
        <end position="118"/>
    </location>
</feature>
<organism evidence="9 10">
    <name type="scientific">Aphanomyces euteiches</name>
    <dbReference type="NCBI Taxonomy" id="100861"/>
    <lineage>
        <taxon>Eukaryota</taxon>
        <taxon>Sar</taxon>
        <taxon>Stramenopiles</taxon>
        <taxon>Oomycota</taxon>
        <taxon>Saprolegniomycetes</taxon>
        <taxon>Saprolegniales</taxon>
        <taxon>Verrucalvaceae</taxon>
        <taxon>Aphanomyces</taxon>
    </lineage>
</organism>
<dbReference type="PANTHER" id="PTHR46373:SF2">
    <property type="entry name" value="RWP-RK DOMAIN-CONTAINING PROTEIN"/>
    <property type="match status" value="1"/>
</dbReference>
<dbReference type="Pfam" id="PF02042">
    <property type="entry name" value="RWP-RK"/>
    <property type="match status" value="1"/>
</dbReference>
<feature type="region of interest" description="Disordered" evidence="7">
    <location>
        <begin position="155"/>
        <end position="186"/>
    </location>
</feature>
<gene>
    <name evidence="9" type="ORF">Ae201684_010920</name>
</gene>
<keyword evidence="5" id="KW-0804">Transcription</keyword>
<protein>
    <recommendedName>
        <fullName evidence="8">RWP-RK domain-containing protein</fullName>
    </recommendedName>
</protein>
<feature type="compositionally biased region" description="Polar residues" evidence="7">
    <location>
        <begin position="171"/>
        <end position="183"/>
    </location>
</feature>
<dbReference type="GO" id="GO:0003677">
    <property type="term" value="F:DNA binding"/>
    <property type="evidence" value="ECO:0007669"/>
    <property type="project" value="UniProtKB-KW"/>
</dbReference>
<evidence type="ECO:0000256" key="6">
    <source>
        <dbReference type="ARBA" id="ARBA00023242"/>
    </source>
</evidence>
<keyword evidence="2" id="KW-0805">Transcription regulation</keyword>
<comment type="caution">
    <text evidence="9">The sequence shown here is derived from an EMBL/GenBank/DDBJ whole genome shotgun (WGS) entry which is preliminary data.</text>
</comment>
<dbReference type="EMBL" id="VJMJ01000138">
    <property type="protein sequence ID" value="KAF0731970.1"/>
    <property type="molecule type" value="Genomic_DNA"/>
</dbReference>
<evidence type="ECO:0000256" key="5">
    <source>
        <dbReference type="ARBA" id="ARBA00023163"/>
    </source>
</evidence>
<comment type="function">
    <text evidence="1">Putative transcription factor.</text>
</comment>
<evidence type="ECO:0000256" key="4">
    <source>
        <dbReference type="ARBA" id="ARBA00023125"/>
    </source>
</evidence>